<evidence type="ECO:0000256" key="3">
    <source>
        <dbReference type="ARBA" id="ARBA00022490"/>
    </source>
</evidence>
<dbReference type="PANTHER" id="PTHR36203:SF1">
    <property type="entry name" value="ASCORBATE-SPECIFIC PTS SYSTEM EIIA COMPONENT"/>
    <property type="match status" value="1"/>
</dbReference>
<dbReference type="InterPro" id="IPR051351">
    <property type="entry name" value="Ascorbate-PTS_EIIA_comp"/>
</dbReference>
<dbReference type="InterPro" id="IPR002178">
    <property type="entry name" value="PTS_EIIA_type-2_dom"/>
</dbReference>
<dbReference type="EMBL" id="CP106877">
    <property type="protein sequence ID" value="WAA13149.1"/>
    <property type="molecule type" value="Genomic_DNA"/>
</dbReference>
<keyword evidence="3" id="KW-0963">Cytoplasm</keyword>
<gene>
    <name evidence="12" type="ORF">OE105_03195</name>
</gene>
<dbReference type="CDD" id="cd00211">
    <property type="entry name" value="PTS_IIA_fru"/>
    <property type="match status" value="1"/>
</dbReference>
<evidence type="ECO:0000259" key="11">
    <source>
        <dbReference type="PROSITE" id="PS51094"/>
    </source>
</evidence>
<keyword evidence="6" id="KW-0598">Phosphotransferase system</keyword>
<reference evidence="12" key="1">
    <citation type="submission" date="2022-09" db="EMBL/GenBank/DDBJ databases">
        <title>Complete Genomes of Fervidibacillus albus and Fervidibacillus halotolerans isolated from tidal flat sediments.</title>
        <authorList>
            <person name="Kwon K.K."/>
            <person name="Yang S.-H."/>
            <person name="Park M.J."/>
            <person name="Oh H.-M."/>
        </authorList>
    </citation>
    <scope>NUCLEOTIDE SEQUENCE</scope>
    <source>
        <strain evidence="12">MEBiC13594</strain>
    </source>
</reference>
<evidence type="ECO:0000256" key="2">
    <source>
        <dbReference type="ARBA" id="ARBA00022448"/>
    </source>
</evidence>
<dbReference type="Pfam" id="PF00359">
    <property type="entry name" value="PTS_EIIA_2"/>
    <property type="match status" value="1"/>
</dbReference>
<dbReference type="PROSITE" id="PS51094">
    <property type="entry name" value="PTS_EIIA_TYPE_2"/>
    <property type="match status" value="1"/>
</dbReference>
<dbReference type="GO" id="GO:0009401">
    <property type="term" value="P:phosphoenolpyruvate-dependent sugar phosphotransferase system"/>
    <property type="evidence" value="ECO:0007669"/>
    <property type="project" value="UniProtKB-KW"/>
</dbReference>
<sequence length="146" mass="16447">MLTKFLPKDHLQHEERVKNWEEAIKIASRPLLKKGVIEKKYIDNMIKNVYTNGPYIVLNDYFALPHAQPGIGVNKSGMALLTLTEPVDLLGHPVKVFLVLAAYDSSSHLQALSEITKLMMEQENFDVILNGNTDEIYQLLLKGGIS</sequence>
<proteinExistence type="predicted"/>
<evidence type="ECO:0000256" key="7">
    <source>
        <dbReference type="ARBA" id="ARBA00022777"/>
    </source>
</evidence>
<organism evidence="12 13">
    <name type="scientific">Fervidibacillus halotolerans</name>
    <dbReference type="NCBI Taxonomy" id="2980027"/>
    <lineage>
        <taxon>Bacteria</taxon>
        <taxon>Bacillati</taxon>
        <taxon>Bacillota</taxon>
        <taxon>Bacilli</taxon>
        <taxon>Bacillales</taxon>
        <taxon>Bacillaceae</taxon>
        <taxon>Fervidibacillus</taxon>
    </lineage>
</organism>
<comment type="function">
    <text evidence="8">The phosphoenolpyruvate-dependent sugar phosphotransferase system (sugar PTS), a major carbohydrate active transport system, catalyzes the phosphorylation of incoming sugar substrates concomitantly with their translocation across the cell membrane. The enzyme II UlaABC PTS system is involved in ascorbate transport.</text>
</comment>
<keyword evidence="7" id="KW-0418">Kinase</keyword>
<dbReference type="Gene3D" id="3.40.930.10">
    <property type="entry name" value="Mannitol-specific EII, Chain A"/>
    <property type="match status" value="1"/>
</dbReference>
<evidence type="ECO:0000313" key="12">
    <source>
        <dbReference type="EMBL" id="WAA13149.1"/>
    </source>
</evidence>
<dbReference type="SUPFAM" id="SSF55804">
    <property type="entry name" value="Phoshotransferase/anion transport protein"/>
    <property type="match status" value="1"/>
</dbReference>
<dbReference type="GO" id="GO:0005737">
    <property type="term" value="C:cytoplasm"/>
    <property type="evidence" value="ECO:0007669"/>
    <property type="project" value="UniProtKB-SubCell"/>
</dbReference>
<feature type="domain" description="PTS EIIA type-2" evidence="11">
    <location>
        <begin position="4"/>
        <end position="143"/>
    </location>
</feature>
<keyword evidence="5" id="KW-0808">Transferase</keyword>
<evidence type="ECO:0000256" key="4">
    <source>
        <dbReference type="ARBA" id="ARBA00022553"/>
    </source>
</evidence>
<dbReference type="KEGG" id="fhl:OE105_03195"/>
<evidence type="ECO:0000256" key="8">
    <source>
        <dbReference type="ARBA" id="ARBA00037387"/>
    </source>
</evidence>
<keyword evidence="12" id="KW-0762">Sugar transport</keyword>
<name>A0A9E8M2F1_9BACI</name>
<keyword evidence="13" id="KW-1185">Reference proteome</keyword>
<dbReference type="Proteomes" id="UP001164726">
    <property type="component" value="Chromosome"/>
</dbReference>
<evidence type="ECO:0000256" key="6">
    <source>
        <dbReference type="ARBA" id="ARBA00022683"/>
    </source>
</evidence>
<dbReference type="InterPro" id="IPR016152">
    <property type="entry name" value="PTrfase/Anion_transptr"/>
</dbReference>
<evidence type="ECO:0000256" key="5">
    <source>
        <dbReference type="ARBA" id="ARBA00022679"/>
    </source>
</evidence>
<dbReference type="RefSeq" id="WP_275421292.1">
    <property type="nucleotide sequence ID" value="NZ_CP106877.1"/>
</dbReference>
<evidence type="ECO:0000256" key="1">
    <source>
        <dbReference type="ARBA" id="ARBA00004496"/>
    </source>
</evidence>
<dbReference type="GO" id="GO:0016301">
    <property type="term" value="F:kinase activity"/>
    <property type="evidence" value="ECO:0007669"/>
    <property type="project" value="UniProtKB-KW"/>
</dbReference>
<dbReference type="AlphaFoldDB" id="A0A9E8M2F1"/>
<evidence type="ECO:0000256" key="10">
    <source>
        <dbReference type="ARBA" id="ARBA00042072"/>
    </source>
</evidence>
<accession>A0A9E8M2F1</accession>
<keyword evidence="4" id="KW-0597">Phosphoprotein</keyword>
<dbReference type="PANTHER" id="PTHR36203">
    <property type="entry name" value="ASCORBATE-SPECIFIC PTS SYSTEM EIIA COMPONENT"/>
    <property type="match status" value="1"/>
</dbReference>
<evidence type="ECO:0000256" key="9">
    <source>
        <dbReference type="ARBA" id="ARBA00041175"/>
    </source>
</evidence>
<protein>
    <recommendedName>
        <fullName evidence="9">Ascorbate-specific PTS system EIIA component</fullName>
    </recommendedName>
    <alternativeName>
        <fullName evidence="10">Ascorbate-specific phosphotransferase enzyme IIA component</fullName>
    </alternativeName>
</protein>
<keyword evidence="2" id="KW-0813">Transport</keyword>
<comment type="subcellular location">
    <subcellularLocation>
        <location evidence="1">Cytoplasm</location>
    </subcellularLocation>
</comment>
<evidence type="ECO:0000313" key="13">
    <source>
        <dbReference type="Proteomes" id="UP001164726"/>
    </source>
</evidence>